<dbReference type="Pfam" id="PF07883">
    <property type="entry name" value="Cupin_2"/>
    <property type="match status" value="1"/>
</dbReference>
<dbReference type="GO" id="GO:0003700">
    <property type="term" value="F:DNA-binding transcription factor activity"/>
    <property type="evidence" value="ECO:0007669"/>
    <property type="project" value="TreeGrafter"/>
</dbReference>
<dbReference type="InterPro" id="IPR001387">
    <property type="entry name" value="Cro/C1-type_HTH"/>
</dbReference>
<dbReference type="InterPro" id="IPR050807">
    <property type="entry name" value="TransReg_Diox_bact_type"/>
</dbReference>
<dbReference type="PROSITE" id="PS50943">
    <property type="entry name" value="HTH_CROC1"/>
    <property type="match status" value="1"/>
</dbReference>
<evidence type="ECO:0000256" key="1">
    <source>
        <dbReference type="ARBA" id="ARBA00023125"/>
    </source>
</evidence>
<dbReference type="AlphaFoldDB" id="A0A097SQJ9"/>
<evidence type="ECO:0000313" key="3">
    <source>
        <dbReference type="EMBL" id="AIU93806.1"/>
    </source>
</evidence>
<dbReference type="GO" id="GO:0003677">
    <property type="term" value="F:DNA binding"/>
    <property type="evidence" value="ECO:0007669"/>
    <property type="project" value="UniProtKB-KW"/>
</dbReference>
<feature type="domain" description="HTH cro/C1-type" evidence="2">
    <location>
        <begin position="15"/>
        <end position="69"/>
    </location>
</feature>
<gene>
    <name evidence="3" type="ORF">LRS1606.372</name>
</gene>
<dbReference type="InterPro" id="IPR011051">
    <property type="entry name" value="RmlC_Cupin_sf"/>
</dbReference>
<dbReference type="InterPro" id="IPR010982">
    <property type="entry name" value="Lambda_DNA-bd_dom_sf"/>
</dbReference>
<evidence type="ECO:0000259" key="2">
    <source>
        <dbReference type="PROSITE" id="PS50943"/>
    </source>
</evidence>
<dbReference type="CDD" id="cd02209">
    <property type="entry name" value="cupin_XRE_C"/>
    <property type="match status" value="1"/>
</dbReference>
<dbReference type="EMBL" id="KJ605395">
    <property type="protein sequence ID" value="AIU93806.1"/>
    <property type="molecule type" value="Genomic_DNA"/>
</dbReference>
<name>A0A097SQJ9_9NOCA</name>
<reference evidence="3" key="1">
    <citation type="submission" date="2014-03" db="EMBL/GenBank/DDBJ databases">
        <authorList>
            <person name="Zhang G."/>
            <person name="Zhu L."/>
            <person name="Fang P."/>
        </authorList>
    </citation>
    <scope>NUCLEOTIDE SEQUENCE</scope>
    <source>
        <strain evidence="3">NS1</strain>
        <plasmid evidence="3">pNSL1</plasmid>
    </source>
</reference>
<protein>
    <recommendedName>
        <fullName evidence="2">HTH cro/C1-type domain-containing protein</fullName>
    </recommendedName>
</protein>
<dbReference type="SMART" id="SM00530">
    <property type="entry name" value="HTH_XRE"/>
    <property type="match status" value="1"/>
</dbReference>
<sequence>MDDTNSLEQSIAQNLAGARRIRGMTLVEAAAASGVSVTHLSRMERGERQPSISVLMRLARSYGLSVGQLVGEDTPEPVHVFRGNGTPALQGPDGKYATLSGTTGANLLEAIRLDLPHKGKTSRAAQHPGEEWLLVQEGAIRLEVGSQLLELHPGDAAHFDAQMPHQLHNIGPAKATVYIISAIASAVRMTPHR</sequence>
<organism evidence="3">
    <name type="scientific">Rhodococcus sp. NS1</name>
    <dbReference type="NCBI Taxonomy" id="402236"/>
    <lineage>
        <taxon>Bacteria</taxon>
        <taxon>Bacillati</taxon>
        <taxon>Actinomycetota</taxon>
        <taxon>Actinomycetes</taxon>
        <taxon>Mycobacteriales</taxon>
        <taxon>Nocardiaceae</taxon>
        <taxon>Rhodococcus</taxon>
    </lineage>
</organism>
<dbReference type="PANTHER" id="PTHR46797:SF1">
    <property type="entry name" value="METHYLPHOSPHONATE SYNTHASE"/>
    <property type="match status" value="1"/>
</dbReference>
<dbReference type="SUPFAM" id="SSF51182">
    <property type="entry name" value="RmlC-like cupins"/>
    <property type="match status" value="1"/>
</dbReference>
<dbReference type="Gene3D" id="1.10.260.40">
    <property type="entry name" value="lambda repressor-like DNA-binding domains"/>
    <property type="match status" value="1"/>
</dbReference>
<dbReference type="SUPFAM" id="SSF47413">
    <property type="entry name" value="lambda repressor-like DNA-binding domains"/>
    <property type="match status" value="1"/>
</dbReference>
<dbReference type="Pfam" id="PF01381">
    <property type="entry name" value="HTH_3"/>
    <property type="match status" value="1"/>
</dbReference>
<dbReference type="InterPro" id="IPR013096">
    <property type="entry name" value="Cupin_2"/>
</dbReference>
<keyword evidence="1" id="KW-0238">DNA-binding</keyword>
<dbReference type="Gene3D" id="2.60.120.10">
    <property type="entry name" value="Jelly Rolls"/>
    <property type="match status" value="1"/>
</dbReference>
<proteinExistence type="predicted"/>
<dbReference type="CDD" id="cd00093">
    <property type="entry name" value="HTH_XRE"/>
    <property type="match status" value="1"/>
</dbReference>
<keyword evidence="3" id="KW-0614">Plasmid</keyword>
<dbReference type="GO" id="GO:0005829">
    <property type="term" value="C:cytosol"/>
    <property type="evidence" value="ECO:0007669"/>
    <property type="project" value="TreeGrafter"/>
</dbReference>
<accession>A0A097SQJ9</accession>
<dbReference type="PANTHER" id="PTHR46797">
    <property type="entry name" value="HTH-TYPE TRANSCRIPTIONAL REGULATOR"/>
    <property type="match status" value="1"/>
</dbReference>
<dbReference type="InterPro" id="IPR014710">
    <property type="entry name" value="RmlC-like_jellyroll"/>
</dbReference>
<geneLocation type="plasmid" evidence="3">
    <name>pNSL1</name>
</geneLocation>